<evidence type="ECO:0000256" key="10">
    <source>
        <dbReference type="SAM" id="Phobius"/>
    </source>
</evidence>
<evidence type="ECO:0000256" key="8">
    <source>
        <dbReference type="ARBA" id="ARBA00023180"/>
    </source>
</evidence>
<dbReference type="GO" id="GO:0005886">
    <property type="term" value="C:plasma membrane"/>
    <property type="evidence" value="ECO:0007669"/>
    <property type="project" value="UniProtKB-SubCell"/>
</dbReference>
<reference evidence="12 13" key="1">
    <citation type="submission" date="2013-11" db="EMBL/GenBank/DDBJ databases">
        <title>Draft genome of the bovine lungworm Dictyocaulus viviparus.</title>
        <authorList>
            <person name="Mitreva M."/>
        </authorList>
    </citation>
    <scope>NUCLEOTIDE SEQUENCE [LARGE SCALE GENOMIC DNA]</scope>
    <source>
        <strain evidence="12 13">HannoverDv2000</strain>
    </source>
</reference>
<feature type="transmembrane region" description="Helical" evidence="10">
    <location>
        <begin position="214"/>
        <end position="238"/>
    </location>
</feature>
<evidence type="ECO:0000256" key="2">
    <source>
        <dbReference type="ARBA" id="ARBA00022475"/>
    </source>
</evidence>
<dbReference type="InterPro" id="IPR000276">
    <property type="entry name" value="GPCR_Rhodpsn"/>
</dbReference>
<name>A0A0D8XFH0_DICVI</name>
<dbReference type="AlphaFoldDB" id="A0A0D8XFH0"/>
<proteinExistence type="predicted"/>
<evidence type="ECO:0000256" key="1">
    <source>
        <dbReference type="ARBA" id="ARBA00004651"/>
    </source>
</evidence>
<evidence type="ECO:0000256" key="6">
    <source>
        <dbReference type="ARBA" id="ARBA00023136"/>
    </source>
</evidence>
<evidence type="ECO:0000313" key="12">
    <source>
        <dbReference type="EMBL" id="KJH42482.1"/>
    </source>
</evidence>
<evidence type="ECO:0000313" key="13">
    <source>
        <dbReference type="Proteomes" id="UP000053766"/>
    </source>
</evidence>
<feature type="transmembrane region" description="Helical" evidence="10">
    <location>
        <begin position="115"/>
        <end position="137"/>
    </location>
</feature>
<accession>A0A0D8XFH0</accession>
<reference evidence="13" key="2">
    <citation type="journal article" date="2016" name="Sci. Rep.">
        <title>Dictyocaulus viviparus genome, variome and transcriptome elucidate lungworm biology and support future intervention.</title>
        <authorList>
            <person name="McNulty S.N."/>
            <person name="Strube C."/>
            <person name="Rosa B.A."/>
            <person name="Martin J.C."/>
            <person name="Tyagi R."/>
            <person name="Choi Y.J."/>
            <person name="Wang Q."/>
            <person name="Hallsworth Pepin K."/>
            <person name="Zhang X."/>
            <person name="Ozersky P."/>
            <person name="Wilson R.K."/>
            <person name="Sternberg P.W."/>
            <person name="Gasser R.B."/>
            <person name="Mitreva M."/>
        </authorList>
    </citation>
    <scope>NUCLEOTIDE SEQUENCE [LARGE SCALE GENOMIC DNA]</scope>
    <source>
        <strain evidence="13">HannoverDv2000</strain>
    </source>
</reference>
<evidence type="ECO:0000256" key="7">
    <source>
        <dbReference type="ARBA" id="ARBA00023170"/>
    </source>
</evidence>
<comment type="subcellular location">
    <subcellularLocation>
        <location evidence="1">Cell membrane</location>
        <topology evidence="1">Multi-pass membrane protein</topology>
    </subcellularLocation>
</comment>
<evidence type="ECO:0000256" key="9">
    <source>
        <dbReference type="ARBA" id="ARBA00023224"/>
    </source>
</evidence>
<dbReference type="EMBL" id="KN716661">
    <property type="protein sequence ID" value="KJH42482.1"/>
    <property type="molecule type" value="Genomic_DNA"/>
</dbReference>
<feature type="transmembrane region" description="Helical" evidence="10">
    <location>
        <begin position="72"/>
        <end position="95"/>
    </location>
</feature>
<evidence type="ECO:0000256" key="4">
    <source>
        <dbReference type="ARBA" id="ARBA00022989"/>
    </source>
</evidence>
<feature type="transmembrane region" description="Helical" evidence="10">
    <location>
        <begin position="158"/>
        <end position="179"/>
    </location>
</feature>
<feature type="transmembrane region" description="Helical" evidence="10">
    <location>
        <begin position="285"/>
        <end position="307"/>
    </location>
</feature>
<dbReference type="OrthoDB" id="9894375at2759"/>
<dbReference type="PANTHER" id="PTHR24246">
    <property type="entry name" value="OLFACTORY RECEPTOR AND ADENOSINE RECEPTOR"/>
    <property type="match status" value="1"/>
</dbReference>
<keyword evidence="6 10" id="KW-0472">Membrane</keyword>
<keyword evidence="5" id="KW-0297">G-protein coupled receptor</keyword>
<feature type="domain" description="G-protein coupled receptors family 1 profile" evidence="11">
    <location>
        <begin position="51"/>
        <end position="347"/>
    </location>
</feature>
<dbReference type="Gene3D" id="1.20.1070.10">
    <property type="entry name" value="Rhodopsin 7-helix transmembrane proteins"/>
    <property type="match status" value="1"/>
</dbReference>
<evidence type="ECO:0000259" key="11">
    <source>
        <dbReference type="PROSITE" id="PS50262"/>
    </source>
</evidence>
<dbReference type="GO" id="GO:0004930">
    <property type="term" value="F:G protein-coupled receptor activity"/>
    <property type="evidence" value="ECO:0007669"/>
    <property type="project" value="UniProtKB-KW"/>
</dbReference>
<keyword evidence="8" id="KW-0325">Glycoprotein</keyword>
<organism evidence="12 13">
    <name type="scientific">Dictyocaulus viviparus</name>
    <name type="common">Bovine lungworm</name>
    <dbReference type="NCBI Taxonomy" id="29172"/>
    <lineage>
        <taxon>Eukaryota</taxon>
        <taxon>Metazoa</taxon>
        <taxon>Ecdysozoa</taxon>
        <taxon>Nematoda</taxon>
        <taxon>Chromadorea</taxon>
        <taxon>Rhabditida</taxon>
        <taxon>Rhabditina</taxon>
        <taxon>Rhabditomorpha</taxon>
        <taxon>Strongyloidea</taxon>
        <taxon>Metastrongylidae</taxon>
        <taxon>Dictyocaulus</taxon>
    </lineage>
</organism>
<sequence>MANQTVLIENMKLLPPFNIYFTSLDRIESWEDTAHCFGILYVIVGCLAINLNLTFLYSLLVKCRRKSFSSTFYIMIIDFTVIDTIKGISSILFAIKFLKSNLNLNDSLLFIRIDQFSVFLLRFANLATILNLLTITLNEYVFICYPLRYSTLITRRRIVVVIICIWVISLMATLAKILVGLQNRRIWIDDVCTLEAMSLSSCVYRFQTSGSAQFVYHLVLMVFCLTCLIVTVYSYSILFRVVSNQIRAEIELHAELEHLNEQAVEGKQQQRRIDNKQLLRRYKHVVVIGIVICVYTVYMIAYATIQVLLLVDISETSDGSHHFRSLYLKYICYFFISLHSLLQPLCYLRIREFRMVVKRTLCSKSDNKQAIGNDICSASINPKNFLNERDSIGL</sequence>
<dbReference type="Pfam" id="PF00001">
    <property type="entry name" value="7tm_1"/>
    <property type="match status" value="1"/>
</dbReference>
<feature type="transmembrane region" description="Helical" evidence="10">
    <location>
        <begin position="327"/>
        <end position="350"/>
    </location>
</feature>
<feature type="transmembrane region" description="Helical" evidence="10">
    <location>
        <begin position="39"/>
        <end position="60"/>
    </location>
</feature>
<keyword evidence="3 10" id="KW-0812">Transmembrane</keyword>
<keyword evidence="4 10" id="KW-1133">Transmembrane helix</keyword>
<dbReference type="CDD" id="cd00637">
    <property type="entry name" value="7tm_classA_rhodopsin-like"/>
    <property type="match status" value="1"/>
</dbReference>
<keyword evidence="13" id="KW-1185">Reference proteome</keyword>
<dbReference type="PROSITE" id="PS50262">
    <property type="entry name" value="G_PROTEIN_RECEP_F1_2"/>
    <property type="match status" value="1"/>
</dbReference>
<protein>
    <submittedName>
        <fullName evidence="12">7 transmembrane receptor</fullName>
    </submittedName>
</protein>
<dbReference type="InterPro" id="IPR017452">
    <property type="entry name" value="GPCR_Rhodpsn_7TM"/>
</dbReference>
<gene>
    <name evidence="12" type="ORF">DICVIV_11540</name>
</gene>
<dbReference type="SUPFAM" id="SSF81321">
    <property type="entry name" value="Family A G protein-coupled receptor-like"/>
    <property type="match status" value="1"/>
</dbReference>
<keyword evidence="2" id="KW-1003">Cell membrane</keyword>
<keyword evidence="9" id="KW-0807">Transducer</keyword>
<keyword evidence="7 12" id="KW-0675">Receptor</keyword>
<dbReference type="PANTHER" id="PTHR24246:SF27">
    <property type="entry name" value="ADENOSINE RECEPTOR, ISOFORM A"/>
    <property type="match status" value="1"/>
</dbReference>
<dbReference type="Proteomes" id="UP000053766">
    <property type="component" value="Unassembled WGS sequence"/>
</dbReference>
<evidence type="ECO:0000256" key="5">
    <source>
        <dbReference type="ARBA" id="ARBA00023040"/>
    </source>
</evidence>
<evidence type="ECO:0000256" key="3">
    <source>
        <dbReference type="ARBA" id="ARBA00022692"/>
    </source>
</evidence>